<dbReference type="Pfam" id="PF02214">
    <property type="entry name" value="BTB_2"/>
    <property type="match status" value="1"/>
</dbReference>
<sequence>MTTTVHLDLTRFRLSEYVYVCHASTLLKFSNSKLAELIKPENDKRKSDLDHFVIDRDGKLFGFIIKLMRGMFEVACEGLNKNEINQLARELEFYQLDELKVNLWKEYKISSAAQVKSIDAGTSYTFLGCALLIMSECLEKFGPDWQKVLSNLKSSRKFEIYMTNGRYDHDLFRFFLPSNSYECNLNCLPRIFDEEPDSSDDEDLTYRSENYSYNPKQNLFKMLIAIEMYLNSKDSSDLLAIEERIEGIRFKRHPMPASSGNTTET</sequence>
<dbReference type="GO" id="GO:0051260">
    <property type="term" value="P:protein homooligomerization"/>
    <property type="evidence" value="ECO:0007669"/>
    <property type="project" value="InterPro"/>
</dbReference>
<dbReference type="PANTHER" id="PTHR14499:SF144">
    <property type="entry name" value="POTASSIUM CHANNEL TETRAMERISATION-TYPE BTB DOMAIN-CONTAINING PROTEIN"/>
    <property type="match status" value="1"/>
</dbReference>
<dbReference type="AlphaFoldDB" id="A0A6G1SFF0"/>
<accession>A0A6G1SFF0</accession>
<dbReference type="PANTHER" id="PTHR14499">
    <property type="entry name" value="POTASSIUM CHANNEL TETRAMERIZATION DOMAIN-CONTAINING"/>
    <property type="match status" value="1"/>
</dbReference>
<feature type="domain" description="Potassium channel tetramerisation-type BTB" evidence="1">
    <location>
        <begin position="21"/>
        <end position="101"/>
    </location>
</feature>
<protein>
    <recommendedName>
        <fullName evidence="1">Potassium channel tetramerisation-type BTB domain-containing protein</fullName>
    </recommendedName>
</protein>
<dbReference type="SUPFAM" id="SSF54695">
    <property type="entry name" value="POZ domain"/>
    <property type="match status" value="1"/>
</dbReference>
<evidence type="ECO:0000259" key="1">
    <source>
        <dbReference type="Pfam" id="PF02214"/>
    </source>
</evidence>
<dbReference type="EMBL" id="GGYP01004357">
    <property type="protein sequence ID" value="MDE49128.1"/>
    <property type="molecule type" value="Transcribed_RNA"/>
</dbReference>
<organism evidence="2">
    <name type="scientific">Aceria tosichella</name>
    <name type="common">wheat curl mite</name>
    <dbReference type="NCBI Taxonomy" id="561515"/>
    <lineage>
        <taxon>Eukaryota</taxon>
        <taxon>Metazoa</taxon>
        <taxon>Ecdysozoa</taxon>
        <taxon>Arthropoda</taxon>
        <taxon>Chelicerata</taxon>
        <taxon>Arachnida</taxon>
        <taxon>Acari</taxon>
        <taxon>Acariformes</taxon>
        <taxon>Trombidiformes</taxon>
        <taxon>Prostigmata</taxon>
        <taxon>Eupodina</taxon>
        <taxon>Eriophyoidea</taxon>
        <taxon>Eriophyidae</taxon>
        <taxon>Eriophyinae</taxon>
        <taxon>Aceriini</taxon>
        <taxon>Aceria</taxon>
    </lineage>
</organism>
<dbReference type="InterPro" id="IPR003131">
    <property type="entry name" value="T1-type_BTB"/>
</dbReference>
<name>A0A6G1SFF0_9ACAR</name>
<evidence type="ECO:0000313" key="2">
    <source>
        <dbReference type="EMBL" id="MDE49128.1"/>
    </source>
</evidence>
<reference evidence="2" key="1">
    <citation type="submission" date="2018-10" db="EMBL/GenBank/DDBJ databases">
        <title>Transcriptome assembly of Aceria tosichella (Wheat curl mite) Type 2.</title>
        <authorList>
            <person name="Scully E.D."/>
            <person name="Geib S.M."/>
            <person name="Palmer N.A."/>
            <person name="Gupta A.K."/>
            <person name="Sarath G."/>
            <person name="Tatineni S."/>
        </authorList>
    </citation>
    <scope>NUCLEOTIDE SEQUENCE</scope>
    <source>
        <strain evidence="2">LincolnNE</strain>
    </source>
</reference>
<dbReference type="Gene3D" id="3.30.710.10">
    <property type="entry name" value="Potassium Channel Kv1.1, Chain A"/>
    <property type="match status" value="1"/>
</dbReference>
<dbReference type="InterPro" id="IPR011333">
    <property type="entry name" value="SKP1/BTB/POZ_sf"/>
</dbReference>
<proteinExistence type="predicted"/>
<gene>
    <name evidence="2" type="ORF">g.15219</name>
</gene>